<reference evidence="2" key="1">
    <citation type="submission" date="2023-06" db="EMBL/GenBank/DDBJ databases">
        <title>Genome-scale phylogeny and comparative genomics of the fungal order Sordariales.</title>
        <authorList>
            <consortium name="Lawrence Berkeley National Laboratory"/>
            <person name="Hensen N."/>
            <person name="Bonometti L."/>
            <person name="Westerberg I."/>
            <person name="Brannstrom I.O."/>
            <person name="Guillou S."/>
            <person name="Cros-Aarteil S."/>
            <person name="Calhoun S."/>
            <person name="Haridas S."/>
            <person name="Kuo A."/>
            <person name="Mondo S."/>
            <person name="Pangilinan J."/>
            <person name="Riley R."/>
            <person name="Labutti K."/>
            <person name="Andreopoulos B."/>
            <person name="Lipzen A."/>
            <person name="Chen C."/>
            <person name="Yanf M."/>
            <person name="Daum C."/>
            <person name="Ng V."/>
            <person name="Clum A."/>
            <person name="Steindorff A."/>
            <person name="Ohm R."/>
            <person name="Martin F."/>
            <person name="Silar P."/>
            <person name="Natvig D."/>
            <person name="Lalanne C."/>
            <person name="Gautier V."/>
            <person name="Ament-Velasquez S.L."/>
            <person name="Kruys A."/>
            <person name="Hutchinson M.I."/>
            <person name="Powell A.J."/>
            <person name="Barry K."/>
            <person name="Miller A.N."/>
            <person name="Grigoriev I.V."/>
            <person name="Debuchy R."/>
            <person name="Gladieux P."/>
            <person name="Thoren M.H."/>
            <person name="Johannesson H."/>
        </authorList>
    </citation>
    <scope>NUCLEOTIDE SEQUENCE</scope>
    <source>
        <strain evidence="2">CBS 540.89</strain>
    </source>
</reference>
<gene>
    <name evidence="2" type="ORF">B0T21DRAFT_150063</name>
</gene>
<feature type="region of interest" description="Disordered" evidence="1">
    <location>
        <begin position="120"/>
        <end position="189"/>
    </location>
</feature>
<organism evidence="2 3">
    <name type="scientific">Apiosordaria backusii</name>
    <dbReference type="NCBI Taxonomy" id="314023"/>
    <lineage>
        <taxon>Eukaryota</taxon>
        <taxon>Fungi</taxon>
        <taxon>Dikarya</taxon>
        <taxon>Ascomycota</taxon>
        <taxon>Pezizomycotina</taxon>
        <taxon>Sordariomycetes</taxon>
        <taxon>Sordariomycetidae</taxon>
        <taxon>Sordariales</taxon>
        <taxon>Lasiosphaeriaceae</taxon>
        <taxon>Apiosordaria</taxon>
    </lineage>
</organism>
<evidence type="ECO:0000313" key="2">
    <source>
        <dbReference type="EMBL" id="KAK0739884.1"/>
    </source>
</evidence>
<feature type="region of interest" description="Disordered" evidence="1">
    <location>
        <begin position="1"/>
        <end position="34"/>
    </location>
</feature>
<dbReference type="EMBL" id="JAUKTV010000004">
    <property type="protein sequence ID" value="KAK0739884.1"/>
    <property type="molecule type" value="Genomic_DNA"/>
</dbReference>
<sequence length="189" mass="20872">MRRPRFRKSPSTSFSTISEDMVTPPRSPSQMSTRIRDTGFPDTFCGNRNTSLPHPEAKIGPDACITEDDVNVGRALIRHRMSFQVQTERPYGRSLSLYDCAVSGSSDEGALTTLSRMALGSIRPSAEQPTTIRPASRDGHSVTSSDGTGTPPDSPTHQAKQDPRDAARDPRDGRRRRRKSSLIGRLLHR</sequence>
<comment type="caution">
    <text evidence="2">The sequence shown here is derived from an EMBL/GenBank/DDBJ whole genome shotgun (WGS) entry which is preliminary data.</text>
</comment>
<keyword evidence="3" id="KW-1185">Reference proteome</keyword>
<evidence type="ECO:0000313" key="3">
    <source>
        <dbReference type="Proteomes" id="UP001172159"/>
    </source>
</evidence>
<evidence type="ECO:0000256" key="1">
    <source>
        <dbReference type="SAM" id="MobiDB-lite"/>
    </source>
</evidence>
<proteinExistence type="predicted"/>
<dbReference type="AlphaFoldDB" id="A0AA40BT38"/>
<feature type="compositionally biased region" description="Basic and acidic residues" evidence="1">
    <location>
        <begin position="159"/>
        <end position="172"/>
    </location>
</feature>
<feature type="compositionally biased region" description="Basic residues" evidence="1">
    <location>
        <begin position="173"/>
        <end position="189"/>
    </location>
</feature>
<protein>
    <submittedName>
        <fullName evidence="2">Uncharacterized protein</fullName>
    </submittedName>
</protein>
<feature type="compositionally biased region" description="Polar residues" evidence="1">
    <location>
        <begin position="9"/>
        <end position="18"/>
    </location>
</feature>
<name>A0AA40BT38_9PEZI</name>
<dbReference type="Proteomes" id="UP001172159">
    <property type="component" value="Unassembled WGS sequence"/>
</dbReference>
<accession>A0AA40BT38</accession>